<evidence type="ECO:0000256" key="1">
    <source>
        <dbReference type="ARBA" id="ARBA00001947"/>
    </source>
</evidence>
<dbReference type="PIRSF" id="PIRSF001359">
    <property type="entry name" value="F_bP_aldolase_II"/>
    <property type="match status" value="1"/>
</dbReference>
<comment type="cofactor">
    <cofactor evidence="1">
        <name>Zn(2+)</name>
        <dbReference type="ChEBI" id="CHEBI:29105"/>
    </cofactor>
</comment>
<dbReference type="PANTHER" id="PTHR30304:SF0">
    <property type="entry name" value="D-TAGATOSE-1,6-BISPHOSPHATE ALDOLASE SUBUNIT GATY-RELATED"/>
    <property type="match status" value="1"/>
</dbReference>
<accession>A0ABZ2AH60</accession>
<dbReference type="PROSITE" id="PS00806">
    <property type="entry name" value="ALDOLASE_CLASS_II_2"/>
    <property type="match status" value="1"/>
</dbReference>
<dbReference type="InterPro" id="IPR013785">
    <property type="entry name" value="Aldolase_TIM"/>
</dbReference>
<protein>
    <submittedName>
        <fullName evidence="2">Ketose-bisphosphate aldolase</fullName>
    </submittedName>
</protein>
<dbReference type="Proteomes" id="UP001431935">
    <property type="component" value="Chromosome"/>
</dbReference>
<reference evidence="2" key="1">
    <citation type="submission" date="2024-01" db="EMBL/GenBank/DDBJ databases">
        <title>Complete genome sequence of Mycoplasma gateae strain 3700.</title>
        <authorList>
            <person name="Spergser J."/>
        </authorList>
    </citation>
    <scope>NUCLEOTIDE SEQUENCE [LARGE SCALE GENOMIC DNA]</scope>
    <source>
        <strain evidence="2">3700</strain>
    </source>
</reference>
<keyword evidence="3" id="KW-1185">Reference proteome</keyword>
<dbReference type="SUPFAM" id="SSF51569">
    <property type="entry name" value="Aldolase"/>
    <property type="match status" value="1"/>
</dbReference>
<dbReference type="EMBL" id="CP143578">
    <property type="protein sequence ID" value="WVN21145.1"/>
    <property type="molecule type" value="Genomic_DNA"/>
</dbReference>
<evidence type="ECO:0000313" key="2">
    <source>
        <dbReference type="EMBL" id="WVN21145.1"/>
    </source>
</evidence>
<name>A0ABZ2AH60_9BACT</name>
<dbReference type="InterPro" id="IPR050246">
    <property type="entry name" value="Class_II_FBP_aldolase"/>
</dbReference>
<sequence>MLVNAKQILNTAYKNKNVVFHININNLEWTKFVLLAAKETNKPIILGVSPSAAKYFGGYNVCYNLVSSLIQDLEIQTPVCLHLDHGNFDDCIKAIDANFPSVMFDGSKLPFEQNLALSKQIYEICNKKNISLECEIGRIGGVEDNVVSNVVYTKIEEALEFKKIGIDMLAVGIGNIHGEYPTDWKGINFDLLNQLNKKLKMPLVLHGGSGISKDDIKKCTELGIAKININTELQIENAKALEEFIKNNDIMNNKNYNPRNLYKKANESIFNKTKEILNQF</sequence>
<proteinExistence type="predicted"/>
<dbReference type="Gene3D" id="3.20.20.70">
    <property type="entry name" value="Aldolase class I"/>
    <property type="match status" value="1"/>
</dbReference>
<dbReference type="RefSeq" id="WP_330463176.1">
    <property type="nucleotide sequence ID" value="NZ_CP143578.1"/>
</dbReference>
<gene>
    <name evidence="2" type="ORF">V2E26_01875</name>
</gene>
<dbReference type="Pfam" id="PF01116">
    <property type="entry name" value="F_bP_aldolase"/>
    <property type="match status" value="1"/>
</dbReference>
<dbReference type="NCBIfam" id="TIGR00167">
    <property type="entry name" value="cbbA"/>
    <property type="match status" value="1"/>
</dbReference>
<dbReference type="PANTHER" id="PTHR30304">
    <property type="entry name" value="D-TAGATOSE-1,6-BISPHOSPHATE ALDOLASE"/>
    <property type="match status" value="1"/>
</dbReference>
<evidence type="ECO:0000313" key="3">
    <source>
        <dbReference type="Proteomes" id="UP001431935"/>
    </source>
</evidence>
<dbReference type="CDD" id="cd00947">
    <property type="entry name" value="TBP_aldolase_IIB"/>
    <property type="match status" value="1"/>
</dbReference>
<dbReference type="InterPro" id="IPR000771">
    <property type="entry name" value="FBA_II"/>
</dbReference>
<organism evidence="2 3">
    <name type="scientific">Metamycoplasma gateae</name>
    <dbReference type="NCBI Taxonomy" id="35769"/>
    <lineage>
        <taxon>Bacteria</taxon>
        <taxon>Bacillati</taxon>
        <taxon>Mycoplasmatota</taxon>
        <taxon>Mycoplasmoidales</taxon>
        <taxon>Metamycoplasmataceae</taxon>
        <taxon>Metamycoplasma</taxon>
    </lineage>
</organism>